<dbReference type="PROSITE" id="PS50004">
    <property type="entry name" value="C2"/>
    <property type="match status" value="1"/>
</dbReference>
<gene>
    <name evidence="9" type="ORF">TEA_001499</name>
</gene>
<evidence type="ECO:0000256" key="3">
    <source>
        <dbReference type="ARBA" id="ARBA00023015"/>
    </source>
</evidence>
<dbReference type="InterPro" id="IPR001789">
    <property type="entry name" value="Sig_transdc_resp-reg_receiver"/>
</dbReference>
<dbReference type="NCBIfam" id="TIGR01557">
    <property type="entry name" value="myb_SHAQKYF"/>
    <property type="match status" value="1"/>
</dbReference>
<reference evidence="9 10" key="1">
    <citation type="journal article" date="2018" name="Proc. Natl. Acad. Sci. U.S.A.">
        <title>Draft genome sequence of Camellia sinensis var. sinensis provides insights into the evolution of the tea genome and tea quality.</title>
        <authorList>
            <person name="Wei C."/>
            <person name="Yang H."/>
            <person name="Wang S."/>
            <person name="Zhao J."/>
            <person name="Liu C."/>
            <person name="Gao L."/>
            <person name="Xia E."/>
            <person name="Lu Y."/>
            <person name="Tai Y."/>
            <person name="She G."/>
            <person name="Sun J."/>
            <person name="Cao H."/>
            <person name="Tong W."/>
            <person name="Gao Q."/>
            <person name="Li Y."/>
            <person name="Deng W."/>
            <person name="Jiang X."/>
            <person name="Wang W."/>
            <person name="Chen Q."/>
            <person name="Zhang S."/>
            <person name="Li H."/>
            <person name="Wu J."/>
            <person name="Wang P."/>
            <person name="Li P."/>
            <person name="Shi C."/>
            <person name="Zheng F."/>
            <person name="Jian J."/>
            <person name="Huang B."/>
            <person name="Shan D."/>
            <person name="Shi M."/>
            <person name="Fang C."/>
            <person name="Yue Y."/>
            <person name="Li F."/>
            <person name="Li D."/>
            <person name="Wei S."/>
            <person name="Han B."/>
            <person name="Jiang C."/>
            <person name="Yin Y."/>
            <person name="Xia T."/>
            <person name="Zhang Z."/>
            <person name="Bennetzen J.L."/>
            <person name="Zhao S."/>
            <person name="Wan X."/>
        </authorList>
    </citation>
    <scope>NUCLEOTIDE SEQUENCE [LARGE SCALE GENOMIC DNA]</scope>
    <source>
        <strain evidence="10">cv. Shuchazao</strain>
        <tissue evidence="9">Leaf</tissue>
    </source>
</reference>
<dbReference type="GO" id="GO:0009736">
    <property type="term" value="P:cytokinin-activated signaling pathway"/>
    <property type="evidence" value="ECO:0007669"/>
    <property type="project" value="InterPro"/>
</dbReference>
<dbReference type="PROSITE" id="PS50110">
    <property type="entry name" value="RESPONSE_REGULATORY"/>
    <property type="match status" value="1"/>
</dbReference>
<evidence type="ECO:0000256" key="5">
    <source>
        <dbReference type="ARBA" id="ARBA00023242"/>
    </source>
</evidence>
<dbReference type="SUPFAM" id="SSF49562">
    <property type="entry name" value="C2 domain (Calcium/lipid-binding domain, CaLB)"/>
    <property type="match status" value="1"/>
</dbReference>
<feature type="modified residue" description="4-aspartylphosphate" evidence="6">
    <location>
        <position position="478"/>
    </location>
</feature>
<dbReference type="AlphaFoldDB" id="A0A4S4E8B0"/>
<dbReference type="STRING" id="542762.A0A4S4E8B0"/>
<dbReference type="Gene3D" id="1.10.10.60">
    <property type="entry name" value="Homeodomain-like"/>
    <property type="match status" value="1"/>
</dbReference>
<comment type="caution">
    <text evidence="9">The sequence shown here is derived from an EMBL/GenBank/DDBJ whole genome shotgun (WGS) entry which is preliminary data.</text>
</comment>
<organism evidence="9 10">
    <name type="scientific">Camellia sinensis var. sinensis</name>
    <name type="common">China tea</name>
    <dbReference type="NCBI Taxonomy" id="542762"/>
    <lineage>
        <taxon>Eukaryota</taxon>
        <taxon>Viridiplantae</taxon>
        <taxon>Streptophyta</taxon>
        <taxon>Embryophyta</taxon>
        <taxon>Tracheophyta</taxon>
        <taxon>Spermatophyta</taxon>
        <taxon>Magnoliopsida</taxon>
        <taxon>eudicotyledons</taxon>
        <taxon>Gunneridae</taxon>
        <taxon>Pentapetalae</taxon>
        <taxon>asterids</taxon>
        <taxon>Ericales</taxon>
        <taxon>Theaceae</taxon>
        <taxon>Camellia</taxon>
    </lineage>
</organism>
<evidence type="ECO:0000313" key="9">
    <source>
        <dbReference type="EMBL" id="THG12312.1"/>
    </source>
</evidence>
<dbReference type="CDD" id="cd17584">
    <property type="entry name" value="REC_typeB_ARR-like"/>
    <property type="match status" value="1"/>
</dbReference>
<dbReference type="Pfam" id="PF00168">
    <property type="entry name" value="C2"/>
    <property type="match status" value="1"/>
</dbReference>
<comment type="subcellular location">
    <subcellularLocation>
        <location evidence="1">Nucleus</location>
    </subcellularLocation>
</comment>
<dbReference type="Gene3D" id="3.40.50.2300">
    <property type="match status" value="1"/>
</dbReference>
<evidence type="ECO:0000259" key="7">
    <source>
        <dbReference type="PROSITE" id="PS50004"/>
    </source>
</evidence>
<dbReference type="GO" id="GO:0003677">
    <property type="term" value="F:DNA binding"/>
    <property type="evidence" value="ECO:0007669"/>
    <property type="project" value="InterPro"/>
</dbReference>
<dbReference type="InterPro" id="IPR009057">
    <property type="entry name" value="Homeodomain-like_sf"/>
</dbReference>
<dbReference type="PANTHER" id="PTHR43874:SF217">
    <property type="entry name" value="TWO-COMPONENT RESPONSE REGULATOR ORR24-LIKE ISOFORM X1"/>
    <property type="match status" value="1"/>
</dbReference>
<evidence type="ECO:0000256" key="4">
    <source>
        <dbReference type="ARBA" id="ARBA00023163"/>
    </source>
</evidence>
<dbReference type="Pfam" id="PF00072">
    <property type="entry name" value="Response_reg"/>
    <property type="match status" value="1"/>
</dbReference>
<proteinExistence type="predicted"/>
<dbReference type="InterPro" id="IPR006447">
    <property type="entry name" value="Myb_dom_plants"/>
</dbReference>
<dbReference type="SMART" id="SM00239">
    <property type="entry name" value="C2"/>
    <property type="match status" value="1"/>
</dbReference>
<dbReference type="SUPFAM" id="SSF46689">
    <property type="entry name" value="Homeodomain-like"/>
    <property type="match status" value="1"/>
</dbReference>
<keyword evidence="3" id="KW-0805">Transcription regulation</keyword>
<dbReference type="GO" id="GO:0000160">
    <property type="term" value="P:phosphorelay signal transduction system"/>
    <property type="evidence" value="ECO:0007669"/>
    <property type="project" value="UniProtKB-KW"/>
</dbReference>
<evidence type="ECO:0000256" key="2">
    <source>
        <dbReference type="ARBA" id="ARBA00023012"/>
    </source>
</evidence>
<sequence>MSSIGTTVLYVAPTFAHGLHVNICNEFDYDYLVRFNSKSIDSGIDLVEISRRFFVFLDSDSDSDDFAEEDGPVELHKREVTRLRSEKGSRLWIGIETGIETVTSRVEARGGDEIMNTGFLVILLRSGPPVATAPQVSSSLSLFLSLPLLFHQIWSQTHDSLSSSLFTLDFEISYSITYVSGMRFLIQWPHRIVVPIGGIAVDTSELELRPQGKLTVTVVKANDLKNTEMIGKSNPYVVVYIRPLFKVKTKVIDNDLNPIWNQTFELIAEDKETQSLILEVSFCRDAVRWYHLQKALRGIELRIWSIGPKNSCCCIKLEGVVTFFGRVAILIDQNTQAFHMFITALLQVFDEDVGQDKRLGIAKLKLIELEAKTPKEVEVRLLPSLDMLKIKDKKDRGTLTVKVVHVSLNRAAPTQSRVNANFPEGLSVLVVDDNVVCLKVVAALLNKCRYKVTATTKATEALKMLRKNKESYDIVITDVIMLDMNGFELLEIIGLEMDMPVIMMSANDDKESVLKGVRHGARDYLIKPLRLAEVKNIWQHVVRQNLFNTMKSGIVQAGTDQNPSAQKKKKKRVSWTVVLHNKFVDAVRQLGVDKAVAKEILQIMNEPMISQESVANHLRKYKNALRKENTKAKMSQERENNINSNRTNGLLSDTITTSCIDQCLNTINHHNRFAEQDMSTGITSFGSRLQTFGASTSNAKLLQQNQLPPKVVADQMRPTVFGTVPPSQFFAANPSPHHEFNRMRFHSVNSRTKMFDDNVKMSSSYLPSFNTGQSGPSSMPVSFGPYSCPPAAFNLDDVPFQMLGDASNQLNPVSQPDSLAMLLPWQHEERNLANLKVKEEPINFPFDMQQITDDSIRKGQFVQHRYPFENNAEREIKSHHNNSSSSSDDGLLSIIVKQTLMYILTEGDLSMAAAVMDSGVIGCFVSGSFAALLEVGSWSEDIGRLAAVGRWSDLCRLMEYIVLAAKVLG</sequence>
<dbReference type="Gene3D" id="2.60.40.150">
    <property type="entry name" value="C2 domain"/>
    <property type="match status" value="1"/>
</dbReference>
<accession>A0A4S4E8B0</accession>
<dbReference type="SMART" id="SM00448">
    <property type="entry name" value="REC"/>
    <property type="match status" value="1"/>
</dbReference>
<keyword evidence="6" id="KW-0597">Phosphoprotein</keyword>
<evidence type="ECO:0000256" key="6">
    <source>
        <dbReference type="PROSITE-ProRule" id="PRU00169"/>
    </source>
</evidence>
<evidence type="ECO:0000313" key="10">
    <source>
        <dbReference type="Proteomes" id="UP000306102"/>
    </source>
</evidence>
<name>A0A4S4E8B0_CAMSN</name>
<evidence type="ECO:0000259" key="8">
    <source>
        <dbReference type="PROSITE" id="PS50110"/>
    </source>
</evidence>
<evidence type="ECO:0008006" key="11">
    <source>
        <dbReference type="Google" id="ProtNLM"/>
    </source>
</evidence>
<protein>
    <recommendedName>
        <fullName evidence="11">Response regulatory domain-containing protein</fullName>
    </recommendedName>
</protein>
<feature type="domain" description="Response regulatory" evidence="8">
    <location>
        <begin position="427"/>
        <end position="542"/>
    </location>
</feature>
<dbReference type="GO" id="GO:0005634">
    <property type="term" value="C:nucleus"/>
    <property type="evidence" value="ECO:0007669"/>
    <property type="project" value="UniProtKB-SubCell"/>
</dbReference>
<dbReference type="FunFam" id="1.10.10.60:FF:000007">
    <property type="entry name" value="Two-component response regulator"/>
    <property type="match status" value="1"/>
</dbReference>
<feature type="domain" description="C2" evidence="7">
    <location>
        <begin position="195"/>
        <end position="314"/>
    </location>
</feature>
<dbReference type="CDD" id="cd00030">
    <property type="entry name" value="C2"/>
    <property type="match status" value="1"/>
</dbReference>
<dbReference type="EMBL" id="SDRB02006609">
    <property type="protein sequence ID" value="THG12312.1"/>
    <property type="molecule type" value="Genomic_DNA"/>
</dbReference>
<dbReference type="InterPro" id="IPR000008">
    <property type="entry name" value="C2_dom"/>
</dbReference>
<evidence type="ECO:0000256" key="1">
    <source>
        <dbReference type="ARBA" id="ARBA00004123"/>
    </source>
</evidence>
<dbReference type="InterPro" id="IPR045279">
    <property type="entry name" value="ARR-like"/>
</dbReference>
<dbReference type="Proteomes" id="UP000306102">
    <property type="component" value="Unassembled WGS sequence"/>
</dbReference>
<dbReference type="InterPro" id="IPR011006">
    <property type="entry name" value="CheY-like_superfamily"/>
</dbReference>
<dbReference type="SUPFAM" id="SSF52172">
    <property type="entry name" value="CheY-like"/>
    <property type="match status" value="1"/>
</dbReference>
<dbReference type="PANTHER" id="PTHR43874">
    <property type="entry name" value="TWO-COMPONENT RESPONSE REGULATOR"/>
    <property type="match status" value="1"/>
</dbReference>
<keyword evidence="5" id="KW-0539">Nucleus</keyword>
<keyword evidence="4" id="KW-0804">Transcription</keyword>
<dbReference type="InterPro" id="IPR035892">
    <property type="entry name" value="C2_domain_sf"/>
</dbReference>
<keyword evidence="10" id="KW-1185">Reference proteome</keyword>
<keyword evidence="2" id="KW-0902">Two-component regulatory system</keyword>